<evidence type="ECO:0000256" key="2">
    <source>
        <dbReference type="ARBA" id="ARBA00022857"/>
    </source>
</evidence>
<keyword evidence="3" id="KW-0560">Oxidoreductase</keyword>
<dbReference type="STRING" id="670580.A0A1X6MLB9"/>
<dbReference type="Gene3D" id="3.40.50.720">
    <property type="entry name" value="NAD(P)-binding Rossmann-like Domain"/>
    <property type="match status" value="1"/>
</dbReference>
<organism evidence="5 6">
    <name type="scientific">Postia placenta MAD-698-R-SB12</name>
    <dbReference type="NCBI Taxonomy" id="670580"/>
    <lineage>
        <taxon>Eukaryota</taxon>
        <taxon>Fungi</taxon>
        <taxon>Dikarya</taxon>
        <taxon>Basidiomycota</taxon>
        <taxon>Agaricomycotina</taxon>
        <taxon>Agaricomycetes</taxon>
        <taxon>Polyporales</taxon>
        <taxon>Adustoporiaceae</taxon>
        <taxon>Rhodonia</taxon>
    </lineage>
</organism>
<proteinExistence type="inferred from homology"/>
<dbReference type="InterPro" id="IPR052178">
    <property type="entry name" value="Sec_Metab_Biosynth_SDR"/>
</dbReference>
<accession>A0A1X6MLB9</accession>
<dbReference type="InterPro" id="IPR002347">
    <property type="entry name" value="SDR_fam"/>
</dbReference>
<dbReference type="PANTHER" id="PTHR43618:SF18">
    <property type="entry name" value="SHORT CHAIN DEHYDROGENASE_REDUCTASE FAMILY (AFU_ORTHOLOGUE AFUA_5G12480)"/>
    <property type="match status" value="1"/>
</dbReference>
<dbReference type="GeneID" id="36327196"/>
<dbReference type="OrthoDB" id="2962696at2759"/>
<evidence type="ECO:0000256" key="1">
    <source>
        <dbReference type="ARBA" id="ARBA00006484"/>
    </source>
</evidence>
<keyword evidence="2" id="KW-0521">NADP</keyword>
<dbReference type="EMBL" id="KZ110609">
    <property type="protein sequence ID" value="OSX57160.1"/>
    <property type="molecule type" value="Genomic_DNA"/>
</dbReference>
<dbReference type="GO" id="GO:0016491">
    <property type="term" value="F:oxidoreductase activity"/>
    <property type="evidence" value="ECO:0007669"/>
    <property type="project" value="UniProtKB-KW"/>
</dbReference>
<dbReference type="SUPFAM" id="SSF51735">
    <property type="entry name" value="NAD(P)-binding Rossmann-fold domains"/>
    <property type="match status" value="1"/>
</dbReference>
<sequence>MASQYISDNATLFSVEGLVAVVTGGATGIGLMIATALESNGAIVYIVGRRQEALDKAVKERSTRGNLIALQGDVTDRASLEALAAQVAARHGYVNLLVNNAGVLLGRQPPLPSPADAGGDIARLQTALWGGESFESFAQTFRVNVSGAWFGTVAFLALLHAGNARTRARGLTSQVITVSSLAALRKDAAVSSLAYSLSKAAATHLGKMMAHYLKDWQIRSNVICPGIFPSEMTDGIVSEDMVKRTIALQRPGSTDDMGGLVIFLASKAGAYVDGVVHLIDGGRLLSMSSVY</sequence>
<name>A0A1X6MLB9_9APHY</name>
<dbReference type="PRINTS" id="PR00081">
    <property type="entry name" value="GDHRDH"/>
</dbReference>
<dbReference type="InterPro" id="IPR036291">
    <property type="entry name" value="NAD(P)-bd_dom_sf"/>
</dbReference>
<evidence type="ECO:0000313" key="6">
    <source>
        <dbReference type="Proteomes" id="UP000194127"/>
    </source>
</evidence>
<protein>
    <recommendedName>
        <fullName evidence="7">Ketoreductase (KR) domain-containing protein</fullName>
    </recommendedName>
</protein>
<dbReference type="Pfam" id="PF00106">
    <property type="entry name" value="adh_short"/>
    <property type="match status" value="1"/>
</dbReference>
<evidence type="ECO:0000256" key="3">
    <source>
        <dbReference type="ARBA" id="ARBA00023002"/>
    </source>
</evidence>
<evidence type="ECO:0008006" key="7">
    <source>
        <dbReference type="Google" id="ProtNLM"/>
    </source>
</evidence>
<gene>
    <name evidence="5" type="ORF">POSPLADRAFT_1067909</name>
</gene>
<evidence type="ECO:0000256" key="4">
    <source>
        <dbReference type="RuleBase" id="RU000363"/>
    </source>
</evidence>
<dbReference type="PRINTS" id="PR00080">
    <property type="entry name" value="SDRFAMILY"/>
</dbReference>
<evidence type="ECO:0000313" key="5">
    <source>
        <dbReference type="EMBL" id="OSX57160.1"/>
    </source>
</evidence>
<dbReference type="AlphaFoldDB" id="A0A1X6MLB9"/>
<reference evidence="5 6" key="1">
    <citation type="submission" date="2017-04" db="EMBL/GenBank/DDBJ databases">
        <title>Genome Sequence of the Model Brown-Rot Fungus Postia placenta SB12.</title>
        <authorList>
            <consortium name="DOE Joint Genome Institute"/>
            <person name="Gaskell J."/>
            <person name="Kersten P."/>
            <person name="Larrondo L.F."/>
            <person name="Canessa P."/>
            <person name="Martinez D."/>
            <person name="Hibbett D."/>
            <person name="Schmoll M."/>
            <person name="Kubicek C.P."/>
            <person name="Martinez A.T."/>
            <person name="Yadav J."/>
            <person name="Master E."/>
            <person name="Magnuson J.K."/>
            <person name="James T."/>
            <person name="Yaver D."/>
            <person name="Berka R."/>
            <person name="Labutti K."/>
            <person name="Lipzen A."/>
            <person name="Aerts A."/>
            <person name="Barry K."/>
            <person name="Henrissat B."/>
            <person name="Blanchette R."/>
            <person name="Grigoriev I."/>
            <person name="Cullen D."/>
        </authorList>
    </citation>
    <scope>NUCLEOTIDE SEQUENCE [LARGE SCALE GENOMIC DNA]</scope>
    <source>
        <strain evidence="5 6">MAD-698-R-SB12</strain>
    </source>
</reference>
<keyword evidence="6" id="KW-1185">Reference proteome</keyword>
<dbReference type="RefSeq" id="XP_024333954.1">
    <property type="nucleotide sequence ID" value="XM_024482246.1"/>
</dbReference>
<dbReference type="Proteomes" id="UP000194127">
    <property type="component" value="Unassembled WGS sequence"/>
</dbReference>
<dbReference type="PANTHER" id="PTHR43618">
    <property type="entry name" value="7-ALPHA-HYDROXYSTEROID DEHYDROGENASE"/>
    <property type="match status" value="1"/>
</dbReference>
<comment type="similarity">
    <text evidence="1 4">Belongs to the short-chain dehydrogenases/reductases (SDR) family.</text>
</comment>